<name>A0ABV3G7D1_MICGL</name>
<keyword evidence="1" id="KW-0812">Transmembrane</keyword>
<feature type="transmembrane region" description="Helical" evidence="1">
    <location>
        <begin position="235"/>
        <end position="252"/>
    </location>
</feature>
<feature type="transmembrane region" description="Helical" evidence="1">
    <location>
        <begin position="186"/>
        <end position="215"/>
    </location>
</feature>
<dbReference type="Proteomes" id="UP001551675">
    <property type="component" value="Unassembled WGS sequence"/>
</dbReference>
<feature type="transmembrane region" description="Helical" evidence="1">
    <location>
        <begin position="303"/>
        <end position="321"/>
    </location>
</feature>
<evidence type="ECO:0000313" key="3">
    <source>
        <dbReference type="Proteomes" id="UP001551675"/>
    </source>
</evidence>
<keyword evidence="1" id="KW-1133">Transmembrane helix</keyword>
<dbReference type="RefSeq" id="WP_358129239.1">
    <property type="nucleotide sequence ID" value="NZ_JBFALK010000001.1"/>
</dbReference>
<evidence type="ECO:0008006" key="4">
    <source>
        <dbReference type="Google" id="ProtNLM"/>
    </source>
</evidence>
<dbReference type="EMBL" id="JBFALK010000001">
    <property type="protein sequence ID" value="MEV0967469.1"/>
    <property type="molecule type" value="Genomic_DNA"/>
</dbReference>
<feature type="transmembrane region" description="Helical" evidence="1">
    <location>
        <begin position="395"/>
        <end position="413"/>
    </location>
</feature>
<comment type="caution">
    <text evidence="2">The sequence shown here is derived from an EMBL/GenBank/DDBJ whole genome shotgun (WGS) entry which is preliminary data.</text>
</comment>
<accession>A0ABV3G7D1</accession>
<keyword evidence="1" id="KW-0472">Membrane</keyword>
<feature type="transmembrane region" description="Helical" evidence="1">
    <location>
        <begin position="157"/>
        <end position="174"/>
    </location>
</feature>
<reference evidence="2 3" key="1">
    <citation type="submission" date="2024-06" db="EMBL/GenBank/DDBJ databases">
        <title>The Natural Products Discovery Center: Release of the First 8490 Sequenced Strains for Exploring Actinobacteria Biosynthetic Diversity.</title>
        <authorList>
            <person name="Kalkreuter E."/>
            <person name="Kautsar S.A."/>
            <person name="Yang D."/>
            <person name="Bader C.D."/>
            <person name="Teijaro C.N."/>
            <person name="Fluegel L."/>
            <person name="Davis C.M."/>
            <person name="Simpson J.R."/>
            <person name="Lauterbach L."/>
            <person name="Steele A.D."/>
            <person name="Gui C."/>
            <person name="Meng S."/>
            <person name="Li G."/>
            <person name="Viehrig K."/>
            <person name="Ye F."/>
            <person name="Su P."/>
            <person name="Kiefer A.F."/>
            <person name="Nichols A."/>
            <person name="Cepeda A.J."/>
            <person name="Yan W."/>
            <person name="Fan B."/>
            <person name="Jiang Y."/>
            <person name="Adhikari A."/>
            <person name="Zheng C.-J."/>
            <person name="Schuster L."/>
            <person name="Cowan T.M."/>
            <person name="Smanski M.J."/>
            <person name="Chevrette M.G."/>
            <person name="De Carvalho L.P.S."/>
            <person name="Shen B."/>
        </authorList>
    </citation>
    <scope>NUCLEOTIDE SEQUENCE [LARGE SCALE GENOMIC DNA]</scope>
    <source>
        <strain evidence="2 3">NPDC050100</strain>
    </source>
</reference>
<keyword evidence="3" id="KW-1185">Reference proteome</keyword>
<organism evidence="2 3">
    <name type="scientific">Microtetraspora glauca</name>
    <dbReference type="NCBI Taxonomy" id="1996"/>
    <lineage>
        <taxon>Bacteria</taxon>
        <taxon>Bacillati</taxon>
        <taxon>Actinomycetota</taxon>
        <taxon>Actinomycetes</taxon>
        <taxon>Streptosporangiales</taxon>
        <taxon>Streptosporangiaceae</taxon>
        <taxon>Microtetraspora</taxon>
    </lineage>
</organism>
<feature type="transmembrane region" description="Helical" evidence="1">
    <location>
        <begin position="264"/>
        <end position="283"/>
    </location>
</feature>
<feature type="transmembrane region" description="Helical" evidence="1">
    <location>
        <begin position="328"/>
        <end position="348"/>
    </location>
</feature>
<proteinExistence type="predicted"/>
<evidence type="ECO:0000313" key="2">
    <source>
        <dbReference type="EMBL" id="MEV0967469.1"/>
    </source>
</evidence>
<feature type="transmembrane region" description="Helical" evidence="1">
    <location>
        <begin position="363"/>
        <end position="383"/>
    </location>
</feature>
<sequence>MTQMVRRLGNGGRRLVRFRSLGASRAVLLVGVVLIAAQIAGRAGVVAKSFFTGDDYILLVRATEQNLDWGYLFTPHAGRWTPGGLGLAWLLARAGTYHWALVAGVILAIQALASLAVLRMLTVVFGRRPATLLPFAVYLVSPLALAALTWWSAALTTVVPQIAVAMAVTSHVLYQRDGRRIHAVAAILWILTGTFFSLGVALLPLLLFGLTAVWFTEGWGMSAVRQALRAAPVLWTVYASIVLGGGGVHLATRPPQAEWLPGPAAVAGFLWRLIGQTLVTGLVGGPVRWYFARSDYGVALPPAALVVAAWVVVALAVVITVRARRHAAAAWLLLLGYVIVTVAVPTLPDVVQAGEFRGARSELLAGAVPVITLLLGLAFLPLMGEEQPYLRRLPLARALAGVTVLAVVALSAWSSSAYASSLRTQPMRDYLATAARELARTPSSVQIYDTTVPGRLLSAWLGEYRSTARILGPLAGPDLRDVMRHPGPTADAMVFDATGQLRPMAVSAVVVATPKAKPVCYPLSGGRVDVPLSYDLPRRKYTVVLSYTATREALAVFAYGGARVPINLAKGVHVLYLQVVAGGPALRIDSLSPGAGLCVSAVRIGAPVPRVP</sequence>
<gene>
    <name evidence="2" type="ORF">AB0I59_02445</name>
</gene>
<evidence type="ECO:0000256" key="1">
    <source>
        <dbReference type="SAM" id="Phobius"/>
    </source>
</evidence>
<feature type="transmembrane region" description="Helical" evidence="1">
    <location>
        <begin position="130"/>
        <end position="151"/>
    </location>
</feature>
<feature type="transmembrane region" description="Helical" evidence="1">
    <location>
        <begin position="97"/>
        <end position="118"/>
    </location>
</feature>
<protein>
    <recommendedName>
        <fullName evidence="4">Glycosyltransferase RgtA/B/C/D-like domain-containing protein</fullName>
    </recommendedName>
</protein>